<evidence type="ECO:0000313" key="2">
    <source>
        <dbReference type="EMBL" id="EID75037.1"/>
    </source>
</evidence>
<dbReference type="EMBL" id="AJJU01000008">
    <property type="protein sequence ID" value="EID75037.1"/>
    <property type="molecule type" value="Genomic_DNA"/>
</dbReference>
<comment type="caution">
    <text evidence="2">The sequence shown here is derived from an EMBL/GenBank/DDBJ whole genome shotgun (WGS) entry which is preliminary data.</text>
</comment>
<gene>
    <name evidence="2" type="ORF">W5A_07522</name>
</gene>
<feature type="domain" description="Endonuclease/exonuclease/phosphatase" evidence="1">
    <location>
        <begin position="24"/>
        <end position="265"/>
    </location>
</feature>
<dbReference type="OrthoDB" id="9793162at2"/>
<sequence length="276" mass="31630">MKSLVWILFLGLVTVVHGQQLSMMSYNIKLDYPKEGENSWANRKPFFMAQIRFHMPDVLGVQEALPNQMGDMSSVLPEYSFIGVGRDDGKEQGEYSAIFYKRELFDVLDSGTFWLSPTPEKPSLGWDAAYNRICTYALFKNKKTGERFWMFNTHFDHIGEIARKNSAVLILQKIKSLNSQGYPVVLSGDFNMEPSHKGIEEIQKELTDSKEIAAQVFGPEGTFNNFDFHSPVTTRIDYIFVSSAIEVDTHAVLSDNKDCRYPSDHLPVFIRFHFKE</sequence>
<name>I0WF71_9FLAO</name>
<dbReference type="PANTHER" id="PTHR12121">
    <property type="entry name" value="CARBON CATABOLITE REPRESSOR PROTEIN 4"/>
    <property type="match status" value="1"/>
</dbReference>
<dbReference type="Pfam" id="PF03372">
    <property type="entry name" value="Exo_endo_phos"/>
    <property type="match status" value="1"/>
</dbReference>
<dbReference type="RefSeq" id="WP_008239080.1">
    <property type="nucleotide sequence ID" value="NZ_AJJU01000008.1"/>
</dbReference>
<protein>
    <submittedName>
        <fullName evidence="2">Endonuclease/exonuclease/phosphatase</fullName>
    </submittedName>
</protein>
<keyword evidence="2" id="KW-0269">Exonuclease</keyword>
<dbReference type="GO" id="GO:0004519">
    <property type="term" value="F:endonuclease activity"/>
    <property type="evidence" value="ECO:0007669"/>
    <property type="project" value="UniProtKB-KW"/>
</dbReference>
<dbReference type="GO" id="GO:0000175">
    <property type="term" value="F:3'-5'-RNA exonuclease activity"/>
    <property type="evidence" value="ECO:0007669"/>
    <property type="project" value="TreeGrafter"/>
</dbReference>
<evidence type="ECO:0000313" key="3">
    <source>
        <dbReference type="Proteomes" id="UP000005938"/>
    </source>
</evidence>
<accession>I0WF71</accession>
<dbReference type="STRING" id="946077.W5A_07522"/>
<dbReference type="InterPro" id="IPR050410">
    <property type="entry name" value="CCR4/nocturin_mRNA_transcr"/>
</dbReference>
<dbReference type="PANTHER" id="PTHR12121:SF36">
    <property type="entry name" value="ENDONUCLEASE_EXONUCLEASE_PHOSPHATASE DOMAIN-CONTAINING PROTEIN"/>
    <property type="match status" value="1"/>
</dbReference>
<keyword evidence="2" id="KW-0378">Hydrolase</keyword>
<proteinExistence type="predicted"/>
<evidence type="ECO:0000259" key="1">
    <source>
        <dbReference type="Pfam" id="PF03372"/>
    </source>
</evidence>
<dbReference type="InterPro" id="IPR005135">
    <property type="entry name" value="Endo/exonuclease/phosphatase"/>
</dbReference>
<organism evidence="2 3">
    <name type="scientific">Imtechella halotolerans K1</name>
    <dbReference type="NCBI Taxonomy" id="946077"/>
    <lineage>
        <taxon>Bacteria</taxon>
        <taxon>Pseudomonadati</taxon>
        <taxon>Bacteroidota</taxon>
        <taxon>Flavobacteriia</taxon>
        <taxon>Flavobacteriales</taxon>
        <taxon>Flavobacteriaceae</taxon>
        <taxon>Imtechella</taxon>
    </lineage>
</organism>
<reference evidence="2 3" key="1">
    <citation type="journal article" date="2012" name="J. Bacteriol.">
        <title>Genome Sequence of the Halotolerant Bacterium Imtechella halotolerans K1T.</title>
        <authorList>
            <person name="Kumar S."/>
            <person name="Vikram S."/>
            <person name="Subramanian S."/>
            <person name="Raghava G.P."/>
            <person name="Pinnaka A.K."/>
        </authorList>
    </citation>
    <scope>NUCLEOTIDE SEQUENCE [LARGE SCALE GENOMIC DNA]</scope>
    <source>
        <strain evidence="2 3">K1</strain>
    </source>
</reference>
<dbReference type="CDD" id="cd09083">
    <property type="entry name" value="EEP-1"/>
    <property type="match status" value="1"/>
</dbReference>
<dbReference type="PATRIC" id="fig|946077.3.peg.1520"/>
<dbReference type="eggNOG" id="COG3568">
    <property type="taxonomic scope" value="Bacteria"/>
</dbReference>
<dbReference type="Proteomes" id="UP000005938">
    <property type="component" value="Unassembled WGS sequence"/>
</dbReference>
<dbReference type="SUPFAM" id="SSF56219">
    <property type="entry name" value="DNase I-like"/>
    <property type="match status" value="1"/>
</dbReference>
<dbReference type="AlphaFoldDB" id="I0WF71"/>
<dbReference type="InterPro" id="IPR036691">
    <property type="entry name" value="Endo/exonu/phosph_ase_sf"/>
</dbReference>
<keyword evidence="2" id="KW-0540">Nuclease</keyword>
<dbReference type="Gene3D" id="3.60.10.10">
    <property type="entry name" value="Endonuclease/exonuclease/phosphatase"/>
    <property type="match status" value="1"/>
</dbReference>
<keyword evidence="2" id="KW-0255">Endonuclease</keyword>
<keyword evidence="3" id="KW-1185">Reference proteome</keyword>